<sequence length="345" mass="36790">MCLLCLTADMSTGGVHRGFLRKYGGFKLFKQWKERYLVLTVEGSLRVCRDAESPPDQVVALQWNCEAIVEGREILDLPRLPPGGRRDCCFALILPQEKFLLLLADSPEDCSLWLKLIRKVREGVMSTLVLQRQQSLTPSLTAHITDRDPQPDTPTDRDTASPRATVSTSTPTATPTGTPTVTPTTTPSASRAGSFRDNSLGQSGHQQRDNSLGGGHRQSVRSVRSVASVAPPHRTSDCLRHGNSSDARAVRAVCLLMGGAAASSALGYLQSCSPSSPLNSRASSLQEQGPLGHGGGAGSFSEMGGGSGGSFHCSQDIDNPPQFNSFDFEGGDSDFDAFDCGGFAF</sequence>
<keyword evidence="2" id="KW-0472">Membrane</keyword>
<reference evidence="6" key="1">
    <citation type="submission" date="2025-08" db="UniProtKB">
        <authorList>
            <consortium name="RefSeq"/>
        </authorList>
    </citation>
    <scope>IDENTIFICATION</scope>
</reference>
<dbReference type="RefSeq" id="XP_045580840.1">
    <property type="nucleotide sequence ID" value="XM_045724884.1"/>
</dbReference>
<dbReference type="Gene3D" id="2.30.29.30">
    <property type="entry name" value="Pleckstrin-homology domain (PH domain)/Phosphotyrosine-binding domain (PTB)"/>
    <property type="match status" value="1"/>
</dbReference>
<protein>
    <recommendedName>
        <fullName evidence="4">PH domain-containing protein</fullName>
    </recommendedName>
</protein>
<gene>
    <name evidence="6" type="primary">LOC106613334</name>
</gene>
<dbReference type="PROSITE" id="PS50003">
    <property type="entry name" value="PH_DOMAIN"/>
    <property type="match status" value="1"/>
</dbReference>
<accession>A0ABM3FBZ8</accession>
<feature type="compositionally biased region" description="Basic and acidic residues" evidence="3">
    <location>
        <begin position="144"/>
        <end position="160"/>
    </location>
</feature>
<proteinExistence type="predicted"/>
<feature type="region of interest" description="Disordered" evidence="3">
    <location>
        <begin position="277"/>
        <end position="301"/>
    </location>
</feature>
<feature type="domain" description="PH" evidence="4">
    <location>
        <begin position="13"/>
        <end position="122"/>
    </location>
</feature>
<dbReference type="InterPro" id="IPR001849">
    <property type="entry name" value="PH_domain"/>
</dbReference>
<keyword evidence="5" id="KW-1185">Reference proteome</keyword>
<dbReference type="Pfam" id="PF00169">
    <property type="entry name" value="PH"/>
    <property type="match status" value="1"/>
</dbReference>
<feature type="compositionally biased region" description="Polar residues" evidence="3">
    <location>
        <begin position="196"/>
        <end position="205"/>
    </location>
</feature>
<dbReference type="SMART" id="SM00233">
    <property type="entry name" value="PH"/>
    <property type="match status" value="1"/>
</dbReference>
<evidence type="ECO:0000256" key="3">
    <source>
        <dbReference type="SAM" id="MobiDB-lite"/>
    </source>
</evidence>
<evidence type="ECO:0000313" key="5">
    <source>
        <dbReference type="Proteomes" id="UP001652741"/>
    </source>
</evidence>
<dbReference type="GeneID" id="106613334"/>
<dbReference type="InterPro" id="IPR011993">
    <property type="entry name" value="PH-like_dom_sf"/>
</dbReference>
<feature type="compositionally biased region" description="Gly residues" evidence="3">
    <location>
        <begin position="291"/>
        <end position="301"/>
    </location>
</feature>
<evidence type="ECO:0000259" key="4">
    <source>
        <dbReference type="PROSITE" id="PS50003"/>
    </source>
</evidence>
<evidence type="ECO:0000256" key="1">
    <source>
        <dbReference type="ARBA" id="ARBA00004370"/>
    </source>
</evidence>
<organism evidence="5 6">
    <name type="scientific">Salmo salar</name>
    <name type="common">Atlantic salmon</name>
    <dbReference type="NCBI Taxonomy" id="8030"/>
    <lineage>
        <taxon>Eukaryota</taxon>
        <taxon>Metazoa</taxon>
        <taxon>Chordata</taxon>
        <taxon>Craniata</taxon>
        <taxon>Vertebrata</taxon>
        <taxon>Euteleostomi</taxon>
        <taxon>Actinopterygii</taxon>
        <taxon>Neopterygii</taxon>
        <taxon>Teleostei</taxon>
        <taxon>Protacanthopterygii</taxon>
        <taxon>Salmoniformes</taxon>
        <taxon>Salmonidae</taxon>
        <taxon>Salmoninae</taxon>
        <taxon>Salmo</taxon>
    </lineage>
</organism>
<evidence type="ECO:0000256" key="2">
    <source>
        <dbReference type="ARBA" id="ARBA00023136"/>
    </source>
</evidence>
<dbReference type="PANTHER" id="PTHR14309">
    <property type="entry name" value="EXPRESSED PROTEIN"/>
    <property type="match status" value="1"/>
</dbReference>
<dbReference type="SUPFAM" id="SSF50729">
    <property type="entry name" value="PH domain-like"/>
    <property type="match status" value="1"/>
</dbReference>
<feature type="region of interest" description="Disordered" evidence="3">
    <location>
        <begin position="139"/>
        <end position="243"/>
    </location>
</feature>
<dbReference type="CDD" id="cd00821">
    <property type="entry name" value="PH"/>
    <property type="match status" value="1"/>
</dbReference>
<dbReference type="InterPro" id="IPR039680">
    <property type="entry name" value="PLEKHB1/2"/>
</dbReference>
<name>A0ABM3FBZ8_SALSA</name>
<evidence type="ECO:0000313" key="6">
    <source>
        <dbReference type="RefSeq" id="XP_045580840.1"/>
    </source>
</evidence>
<dbReference type="Proteomes" id="UP001652741">
    <property type="component" value="Chromosome ssa09"/>
</dbReference>
<dbReference type="PANTHER" id="PTHR14309:SF10">
    <property type="entry name" value="PH DOMAIN-CONTAINING PROTEIN"/>
    <property type="match status" value="1"/>
</dbReference>
<feature type="compositionally biased region" description="Low complexity" evidence="3">
    <location>
        <begin position="161"/>
        <end position="193"/>
    </location>
</feature>
<feature type="compositionally biased region" description="Low complexity" evidence="3">
    <location>
        <begin position="220"/>
        <end position="230"/>
    </location>
</feature>
<comment type="subcellular location">
    <subcellularLocation>
        <location evidence="1">Membrane</location>
    </subcellularLocation>
</comment>